<dbReference type="AlphaFoldDB" id="A0A323TLE8"/>
<sequence length="116" mass="12777">MKKWIALGGTLVITLVVWGLFIMVVIDIDNLSSSEIDPSQERIDLVNGTNENRYDDDGENEQGDFVSVNQLDEKTEQSDLDVNLQDVPDTIPEVKNGDAIGYGQGVSIDVLLDQLP</sequence>
<proteinExistence type="predicted"/>
<reference evidence="2 3" key="1">
    <citation type="submission" date="2017-10" db="EMBL/GenBank/DDBJ databases">
        <title>Bacillus sp. nov., a halophilic bacterium isolated from a Keqin Lake.</title>
        <authorList>
            <person name="Wang H."/>
        </authorList>
    </citation>
    <scope>NUCLEOTIDE SEQUENCE [LARGE SCALE GENOMIC DNA]</scope>
    <source>
        <strain evidence="2 3">KQ-12</strain>
    </source>
</reference>
<keyword evidence="3" id="KW-1185">Reference proteome</keyword>
<evidence type="ECO:0000313" key="2">
    <source>
        <dbReference type="EMBL" id="PYZ94577.1"/>
    </source>
</evidence>
<feature type="transmembrane region" description="Helical" evidence="1">
    <location>
        <begin position="6"/>
        <end position="26"/>
    </location>
</feature>
<evidence type="ECO:0000256" key="1">
    <source>
        <dbReference type="SAM" id="Phobius"/>
    </source>
</evidence>
<organism evidence="2 3">
    <name type="scientific">Salipaludibacillus keqinensis</name>
    <dbReference type="NCBI Taxonomy" id="2045207"/>
    <lineage>
        <taxon>Bacteria</taxon>
        <taxon>Bacillati</taxon>
        <taxon>Bacillota</taxon>
        <taxon>Bacilli</taxon>
        <taxon>Bacillales</taxon>
        <taxon>Bacillaceae</taxon>
    </lineage>
</organism>
<accession>A0A323TLE8</accession>
<gene>
    <name evidence="2" type="ORF">CR194_03315</name>
</gene>
<dbReference type="RefSeq" id="WP_110608210.1">
    <property type="nucleotide sequence ID" value="NZ_PDOD01000001.1"/>
</dbReference>
<comment type="caution">
    <text evidence="2">The sequence shown here is derived from an EMBL/GenBank/DDBJ whole genome shotgun (WGS) entry which is preliminary data.</text>
</comment>
<evidence type="ECO:0000313" key="3">
    <source>
        <dbReference type="Proteomes" id="UP000248214"/>
    </source>
</evidence>
<keyword evidence="1" id="KW-0472">Membrane</keyword>
<dbReference type="Proteomes" id="UP000248214">
    <property type="component" value="Unassembled WGS sequence"/>
</dbReference>
<keyword evidence="1" id="KW-0812">Transmembrane</keyword>
<name>A0A323TLE8_9BACI</name>
<keyword evidence="1" id="KW-1133">Transmembrane helix</keyword>
<protein>
    <submittedName>
        <fullName evidence="2">Uncharacterized protein</fullName>
    </submittedName>
</protein>
<dbReference type="EMBL" id="PDOD01000001">
    <property type="protein sequence ID" value="PYZ94577.1"/>
    <property type="molecule type" value="Genomic_DNA"/>
</dbReference>